<dbReference type="GO" id="GO:0003676">
    <property type="term" value="F:nucleic acid binding"/>
    <property type="evidence" value="ECO:0007669"/>
    <property type="project" value="InterPro"/>
</dbReference>
<keyword evidence="2" id="KW-0378">Hydrolase</keyword>
<dbReference type="InterPro" id="IPR051132">
    <property type="entry name" value="3-5_Exonuclease_domain"/>
</dbReference>
<feature type="domain" description="3'-5' exonuclease" evidence="4">
    <location>
        <begin position="812"/>
        <end position="999"/>
    </location>
</feature>
<feature type="region of interest" description="Disordered" evidence="3">
    <location>
        <begin position="583"/>
        <end position="725"/>
    </location>
</feature>
<dbReference type="InterPro" id="IPR036397">
    <property type="entry name" value="RNaseH_sf"/>
</dbReference>
<evidence type="ECO:0000256" key="3">
    <source>
        <dbReference type="SAM" id="MobiDB-lite"/>
    </source>
</evidence>
<comment type="caution">
    <text evidence="5">The sequence shown here is derived from an EMBL/GenBank/DDBJ whole genome shotgun (WGS) entry which is preliminary data.</text>
</comment>
<sequence length="1029" mass="117945">MPPFFRRHEDFDDAEEGDLFGDDSGDTSRQLDNLIRGRRGGKVKTKAVSVKDALRAKERESREREAREKRTRQLLNPKFFERAQRVNSKFSSVVSTTCELESAIRNLKHSIPRAKAIDGIGVKVLSLPSVDELTSEYYVLKYSGFDAEIAQLAEAYRSLSDEYMLLKYRRFERVVSRLCASIRASKREIWILRRTILWRKVHLWIEATSNIVHELDIEFTRPRVSARRKINRLLDLDIKIQQDYTELKKKTDNVYMGLSGLGKIILDISIMDGMPPLRAGNYRKRHAEIADMTLDFEAAAHSFRTFFRLRSTYERPVSGALGLDSFKGYLMRRSPYRRIADSIMNNLAFSRKADVGPDPVALISGDFRGFYMQDSREAQSCRSSELDIRWRQLDVIAPFELVLANARQLRAEIRYLASTLRPHYPMWTRLSDRALLIHRDRLRRWILELGDIYSSFSAEYSLYLSINWLRLELEDKLHTLGVPDRAREQGLFRVPQPLSQDLTRFHEWANKMGASFIETWMCVSAIQKQAAFWIKADEKRSSLTEERVRKLLLPGSPNILNLGSTTIYHEPERSVRRLRAKYRRTKLSGMNNSRNGKRGTKSTLPVTSSSHKGPTGFSERRILGRRVLRIERKDTSREVEETRKSSKAPLAPKYGNDESTLKHSDYTTSKTPGTTKLSTKLQGSQRSKTASSNLNRSITSHQTPSSGSKKFNTTATHNSRASQRPYSTYLPRRSIGCLTGRDSLGNLRSKSPETISVDACDRMNSFEHFELGVPMQQPFRGPSPSADQAQPTRFWGPNVRGPDCKHAVIHYCQTLESAETVAQYFLENETIGFDIEWKPQASVRDSIQDNVSLIQVANEERIAIFHLALFRPARIVDDLVPPSLRRLLESPRIMKVGVCIKADSTRLRKYLNIDAHGLFELSHLYKLVKYRQSKPELIDKRPVRLSLQAEEYLGAPLYKGDDLRCSDWTSALSHQQIQYAAADPYACFSLFNIMDSKRKSMAPTPPRPAYAELNLPIRLDPNVTTGIPF</sequence>
<dbReference type="CDD" id="cd06141">
    <property type="entry name" value="WRN_exo"/>
    <property type="match status" value="1"/>
</dbReference>
<feature type="compositionally biased region" description="Basic and acidic residues" evidence="3">
    <location>
        <begin position="618"/>
        <end position="644"/>
    </location>
</feature>
<evidence type="ECO:0000313" key="6">
    <source>
        <dbReference type="Proteomes" id="UP000319663"/>
    </source>
</evidence>
<feature type="compositionally biased region" description="Basic and acidic residues" evidence="3">
    <location>
        <begin position="1"/>
        <end position="10"/>
    </location>
</feature>
<proteinExistence type="predicted"/>
<keyword evidence="1" id="KW-0540">Nuclease</keyword>
<protein>
    <recommendedName>
        <fullName evidence="4">3'-5' exonuclease domain-containing protein</fullName>
    </recommendedName>
</protein>
<dbReference type="GO" id="GO:0005737">
    <property type="term" value="C:cytoplasm"/>
    <property type="evidence" value="ECO:0007669"/>
    <property type="project" value="TreeGrafter"/>
</dbReference>
<feature type="compositionally biased region" description="Basic and acidic residues" evidence="3">
    <location>
        <begin position="655"/>
        <end position="665"/>
    </location>
</feature>
<dbReference type="Proteomes" id="UP000319663">
    <property type="component" value="Unassembled WGS sequence"/>
</dbReference>
<dbReference type="FunFam" id="3.30.420.10:FF:000100">
    <property type="entry name" value="3'-5' exonuclease/helicase (Wrn), putative"/>
    <property type="match status" value="1"/>
</dbReference>
<dbReference type="AlphaFoldDB" id="A0A507R0P8"/>
<feature type="compositionally biased region" description="Acidic residues" evidence="3">
    <location>
        <begin position="11"/>
        <end position="25"/>
    </location>
</feature>
<dbReference type="GO" id="GO:0008408">
    <property type="term" value="F:3'-5' exonuclease activity"/>
    <property type="evidence" value="ECO:0007669"/>
    <property type="project" value="InterPro"/>
</dbReference>
<keyword evidence="6" id="KW-1185">Reference proteome</keyword>
<dbReference type="InterPro" id="IPR012337">
    <property type="entry name" value="RNaseH-like_sf"/>
</dbReference>
<dbReference type="GO" id="GO:0006139">
    <property type="term" value="P:nucleobase-containing compound metabolic process"/>
    <property type="evidence" value="ECO:0007669"/>
    <property type="project" value="InterPro"/>
</dbReference>
<dbReference type="InterPro" id="IPR002562">
    <property type="entry name" value="3'-5'_exonuclease_dom"/>
</dbReference>
<evidence type="ECO:0000313" key="5">
    <source>
        <dbReference type="EMBL" id="TQB74359.1"/>
    </source>
</evidence>
<evidence type="ECO:0000256" key="1">
    <source>
        <dbReference type="ARBA" id="ARBA00022722"/>
    </source>
</evidence>
<gene>
    <name evidence="5" type="ORF">MPDQ_004852</name>
</gene>
<organism evidence="5 6">
    <name type="scientific">Monascus purpureus</name>
    <name type="common">Red mold</name>
    <name type="synonym">Monascus anka</name>
    <dbReference type="NCBI Taxonomy" id="5098"/>
    <lineage>
        <taxon>Eukaryota</taxon>
        <taxon>Fungi</taxon>
        <taxon>Dikarya</taxon>
        <taxon>Ascomycota</taxon>
        <taxon>Pezizomycotina</taxon>
        <taxon>Eurotiomycetes</taxon>
        <taxon>Eurotiomycetidae</taxon>
        <taxon>Eurotiales</taxon>
        <taxon>Aspergillaceae</taxon>
        <taxon>Monascus</taxon>
    </lineage>
</organism>
<feature type="compositionally biased region" description="Polar residues" evidence="3">
    <location>
        <begin position="666"/>
        <end position="725"/>
    </location>
</feature>
<dbReference type="Gene3D" id="3.30.420.10">
    <property type="entry name" value="Ribonuclease H-like superfamily/Ribonuclease H"/>
    <property type="match status" value="1"/>
</dbReference>
<accession>A0A507R0P8</accession>
<evidence type="ECO:0000256" key="2">
    <source>
        <dbReference type="ARBA" id="ARBA00022801"/>
    </source>
</evidence>
<feature type="compositionally biased region" description="Polar residues" evidence="3">
    <location>
        <begin position="601"/>
        <end position="612"/>
    </location>
</feature>
<evidence type="ECO:0000259" key="4">
    <source>
        <dbReference type="SMART" id="SM00474"/>
    </source>
</evidence>
<dbReference type="PANTHER" id="PTHR13620">
    <property type="entry name" value="3-5 EXONUCLEASE"/>
    <property type="match status" value="1"/>
</dbReference>
<feature type="region of interest" description="Disordered" evidence="3">
    <location>
        <begin position="1"/>
        <end position="36"/>
    </location>
</feature>
<dbReference type="GO" id="GO:0005634">
    <property type="term" value="C:nucleus"/>
    <property type="evidence" value="ECO:0007669"/>
    <property type="project" value="TreeGrafter"/>
</dbReference>
<dbReference type="PANTHER" id="PTHR13620:SF104">
    <property type="entry name" value="EXONUCLEASE 3'-5' DOMAIN-CONTAINING PROTEIN 2"/>
    <property type="match status" value="1"/>
</dbReference>
<reference evidence="5 6" key="1">
    <citation type="submission" date="2019-06" db="EMBL/GenBank/DDBJ databases">
        <title>Wine fermentation using esterase from Monascus purpureus.</title>
        <authorList>
            <person name="Geng C."/>
            <person name="Zhang Y."/>
        </authorList>
    </citation>
    <scope>NUCLEOTIDE SEQUENCE [LARGE SCALE GENOMIC DNA]</scope>
    <source>
        <strain evidence="5">HQ1</strain>
    </source>
</reference>
<dbReference type="STRING" id="5098.A0A507R0P8"/>
<name>A0A507R0P8_MONPU</name>
<dbReference type="Pfam" id="PF01612">
    <property type="entry name" value="DNA_pol_A_exo1"/>
    <property type="match status" value="1"/>
</dbReference>
<dbReference type="SUPFAM" id="SSF53098">
    <property type="entry name" value="Ribonuclease H-like"/>
    <property type="match status" value="1"/>
</dbReference>
<dbReference type="EMBL" id="VIFY01000032">
    <property type="protein sequence ID" value="TQB74359.1"/>
    <property type="molecule type" value="Genomic_DNA"/>
</dbReference>
<dbReference type="SMART" id="SM00474">
    <property type="entry name" value="35EXOc"/>
    <property type="match status" value="1"/>
</dbReference>